<dbReference type="EMBL" id="LDRT01000027">
    <property type="protein sequence ID" value="KTR95658.1"/>
    <property type="molecule type" value="Genomic_DNA"/>
</dbReference>
<dbReference type="PATRIC" id="fig|2033.6.peg.1945"/>
<accession>A0A147EZH8</accession>
<dbReference type="InterPro" id="IPR032710">
    <property type="entry name" value="NTF2-like_dom_sf"/>
</dbReference>
<evidence type="ECO:0000259" key="1">
    <source>
        <dbReference type="Pfam" id="PF12680"/>
    </source>
</evidence>
<dbReference type="InterPro" id="IPR037401">
    <property type="entry name" value="SnoaL-like"/>
</dbReference>
<protein>
    <recommendedName>
        <fullName evidence="1">SnoaL-like domain-containing protein</fullName>
    </recommendedName>
</protein>
<dbReference type="Proteomes" id="UP000075025">
    <property type="component" value="Unassembled WGS sequence"/>
</dbReference>
<dbReference type="Pfam" id="PF12680">
    <property type="entry name" value="SnoaL_2"/>
    <property type="match status" value="1"/>
</dbReference>
<sequence length="131" mass="14557">MTPTTLVERYLAALERADLDAVLALFAPTARVHSPLYGERPAAEFYPLLFADTASSRLTLRSVMHDTSGARVISFWFRFDWTLADGTPAPFTVVDIAELAPDGLIESLHIVYDTVAVRDAFDAQKRRDELA</sequence>
<comment type="caution">
    <text evidence="2">The sequence shown here is derived from an EMBL/GenBank/DDBJ whole genome shotgun (WGS) entry which is preliminary data.</text>
</comment>
<evidence type="ECO:0000313" key="3">
    <source>
        <dbReference type="Proteomes" id="UP000075025"/>
    </source>
</evidence>
<reference evidence="2 3" key="1">
    <citation type="journal article" date="2016" name="Front. Microbiol.">
        <title>Genomic Resource of Rice Seed Associated Bacteria.</title>
        <authorList>
            <person name="Midha S."/>
            <person name="Bansal K."/>
            <person name="Sharma S."/>
            <person name="Kumar N."/>
            <person name="Patil P.P."/>
            <person name="Chaudhry V."/>
            <person name="Patil P.B."/>
        </authorList>
    </citation>
    <scope>NUCLEOTIDE SEQUENCE [LARGE SCALE GENOMIC DNA]</scope>
    <source>
        <strain evidence="2 3">NS220</strain>
    </source>
</reference>
<dbReference type="Gene3D" id="3.10.450.50">
    <property type="match status" value="1"/>
</dbReference>
<dbReference type="SUPFAM" id="SSF54427">
    <property type="entry name" value="NTF2-like"/>
    <property type="match status" value="1"/>
</dbReference>
<organism evidence="2 3">
    <name type="scientific">Microbacterium testaceum</name>
    <name type="common">Aureobacterium testaceum</name>
    <name type="synonym">Brevibacterium testaceum</name>
    <dbReference type="NCBI Taxonomy" id="2033"/>
    <lineage>
        <taxon>Bacteria</taxon>
        <taxon>Bacillati</taxon>
        <taxon>Actinomycetota</taxon>
        <taxon>Actinomycetes</taxon>
        <taxon>Micrococcales</taxon>
        <taxon>Microbacteriaceae</taxon>
        <taxon>Microbacterium</taxon>
    </lineage>
</organism>
<dbReference type="AlphaFoldDB" id="A0A147EZH8"/>
<dbReference type="RefSeq" id="WP_058623008.1">
    <property type="nucleotide sequence ID" value="NZ_LDRT01000027.1"/>
</dbReference>
<proteinExistence type="predicted"/>
<feature type="domain" description="SnoaL-like" evidence="1">
    <location>
        <begin position="7"/>
        <end position="105"/>
    </location>
</feature>
<dbReference type="OrthoDB" id="459617at2"/>
<name>A0A147EZH8_MICTE</name>
<gene>
    <name evidence="2" type="ORF">NS220_05090</name>
</gene>
<evidence type="ECO:0000313" key="2">
    <source>
        <dbReference type="EMBL" id="KTR95658.1"/>
    </source>
</evidence>